<feature type="chain" id="PRO_5037300820" evidence="1">
    <location>
        <begin position="29"/>
        <end position="91"/>
    </location>
</feature>
<comment type="caution">
    <text evidence="2">The sequence shown here is derived from an EMBL/GenBank/DDBJ whole genome shotgun (WGS) entry which is preliminary data.</text>
</comment>
<evidence type="ECO:0000313" key="2">
    <source>
        <dbReference type="EMBL" id="MBR8535094.1"/>
    </source>
</evidence>
<reference evidence="2" key="2">
    <citation type="submission" date="2021-04" db="EMBL/GenBank/DDBJ databases">
        <authorList>
            <person name="Zhang T."/>
            <person name="Zhang Y."/>
            <person name="Lu D."/>
            <person name="Zuo D."/>
            <person name="Du Z."/>
        </authorList>
    </citation>
    <scope>NUCLEOTIDE SEQUENCE</scope>
    <source>
        <strain evidence="2">JR1</strain>
    </source>
</reference>
<dbReference type="Proteomes" id="UP000679220">
    <property type="component" value="Unassembled WGS sequence"/>
</dbReference>
<keyword evidence="1" id="KW-0732">Signal</keyword>
<dbReference type="EMBL" id="JAGTAR010000006">
    <property type="protein sequence ID" value="MBR8535094.1"/>
    <property type="molecule type" value="Genomic_DNA"/>
</dbReference>
<gene>
    <name evidence="2" type="ORF">KDU71_05960</name>
</gene>
<dbReference type="RefSeq" id="WP_212188999.1">
    <property type="nucleotide sequence ID" value="NZ_JAGTAR010000006.1"/>
</dbReference>
<keyword evidence="3" id="KW-1185">Reference proteome</keyword>
<proteinExistence type="predicted"/>
<name>A0A941IX72_9BACT</name>
<reference evidence="2" key="1">
    <citation type="journal article" date="2018" name="Int. J. Syst. Evol. Microbiol.">
        <title>Carboxylicivirga sediminis sp. nov., isolated from coastal sediment.</title>
        <authorList>
            <person name="Wang F.Q."/>
            <person name="Ren L.H."/>
            <person name="Zou R.J."/>
            <person name="Sun Y.Z."/>
            <person name="Liu X.J."/>
            <person name="Jiang F."/>
            <person name="Liu L.J."/>
        </authorList>
    </citation>
    <scope>NUCLEOTIDE SEQUENCE</scope>
    <source>
        <strain evidence="2">JR1</strain>
    </source>
</reference>
<dbReference type="AlphaFoldDB" id="A0A941IX72"/>
<accession>A0A941IX72</accession>
<evidence type="ECO:0000313" key="3">
    <source>
        <dbReference type="Proteomes" id="UP000679220"/>
    </source>
</evidence>
<organism evidence="2 3">
    <name type="scientific">Carboxylicivirga sediminis</name>
    <dbReference type="NCBI Taxonomy" id="2006564"/>
    <lineage>
        <taxon>Bacteria</taxon>
        <taxon>Pseudomonadati</taxon>
        <taxon>Bacteroidota</taxon>
        <taxon>Bacteroidia</taxon>
        <taxon>Marinilabiliales</taxon>
        <taxon>Marinilabiliaceae</taxon>
        <taxon>Carboxylicivirga</taxon>
    </lineage>
</organism>
<feature type="signal peptide" evidence="1">
    <location>
        <begin position="1"/>
        <end position="28"/>
    </location>
</feature>
<evidence type="ECO:0000256" key="1">
    <source>
        <dbReference type="SAM" id="SignalP"/>
    </source>
</evidence>
<sequence>MLLLRSLSTQRLSLIAAALFCISAGMLAQTEKPDTCKIVEQEKPVVEKKQDVKKAKAEVKRKNSADTKVKATSKANLEHAFLFKNHIISKL</sequence>
<protein>
    <submittedName>
        <fullName evidence="2">Uncharacterized protein</fullName>
    </submittedName>
</protein>